<name>A0A177WV00_BATDL</name>
<sequence length="522" mass="61356">MLPVIAQFQSSQKPTQLQQQVGQIQSSQQGQQYLLSNRSRLSSITEPSGSNFNIKMSLQESVTPPEITVEQTLKGGYALRKLKQYCDRMHELNQMHVRDYHQAQQQIMRLTTEKENIIAEILDKNDKIARLRQQDISDHRYARSQEEAERLLLEETRKRIDTEKECQSIKKELTDCRDQYEAYQKSVVSEETQQELRKQRICEQDITIGNLEQHNIQLSYKINELKVESIKHERKIDDLEKNLLNANQQNAHLTQSEGTLKQENTQLQRRLRELIDANKEVTSNYQIVKKNHDLKRHEYEELTLELSEAKDACQFALKNKKQLQNELTATQKTKNELQERIKNVEAVLLRKEKNIADLLNKINETINEYELKLERKEEQIWAMSAQLSEETQKNHAIQQADIVKEKSNVFTTDPDVIDDTEKKSQIKERSLLDEIDRLAKEMHIRDDNITLLREQVLDLSKKQFHPRMEKLKAIELDIKSRMEEYALAEERMETGFLCPRDLKFFKIPMTLSPCGVSIRCLN</sequence>
<proteinExistence type="predicted"/>
<gene>
    <name evidence="2" type="ORF">BDEG_26622</name>
</gene>
<feature type="coiled-coil region" evidence="1">
    <location>
        <begin position="100"/>
        <end position="134"/>
    </location>
</feature>
<dbReference type="Proteomes" id="UP000077115">
    <property type="component" value="Unassembled WGS sequence"/>
</dbReference>
<dbReference type="AlphaFoldDB" id="A0A177WV00"/>
<organism evidence="2 3">
    <name type="scientific">Batrachochytrium dendrobatidis (strain JEL423)</name>
    <dbReference type="NCBI Taxonomy" id="403673"/>
    <lineage>
        <taxon>Eukaryota</taxon>
        <taxon>Fungi</taxon>
        <taxon>Fungi incertae sedis</taxon>
        <taxon>Chytridiomycota</taxon>
        <taxon>Chytridiomycota incertae sedis</taxon>
        <taxon>Chytridiomycetes</taxon>
        <taxon>Rhizophydiales</taxon>
        <taxon>Rhizophydiales incertae sedis</taxon>
        <taxon>Batrachochytrium</taxon>
    </lineage>
</organism>
<accession>A0A177WV00</accession>
<evidence type="ECO:0000256" key="1">
    <source>
        <dbReference type="SAM" id="Coils"/>
    </source>
</evidence>
<feature type="coiled-coil region" evidence="1">
    <location>
        <begin position="222"/>
        <end position="393"/>
    </location>
</feature>
<reference evidence="2 3" key="2">
    <citation type="submission" date="2016-05" db="EMBL/GenBank/DDBJ databases">
        <title>Lineage-specific infection strategies underlie the spectrum of fungal disease in amphibians.</title>
        <authorList>
            <person name="Cuomo C.A."/>
            <person name="Farrer R.A."/>
            <person name="James T."/>
            <person name="Longcore J."/>
            <person name="Birren B."/>
        </authorList>
    </citation>
    <scope>NUCLEOTIDE SEQUENCE [LARGE SCALE GENOMIC DNA]</scope>
    <source>
        <strain evidence="2 3">JEL423</strain>
    </source>
</reference>
<reference evidence="2 3" key="1">
    <citation type="submission" date="2006-10" db="EMBL/GenBank/DDBJ databases">
        <title>The Genome Sequence of Batrachochytrium dendrobatidis JEL423.</title>
        <authorList>
            <consortium name="The Broad Institute Genome Sequencing Platform"/>
            <person name="Birren B."/>
            <person name="Lander E."/>
            <person name="Galagan J."/>
            <person name="Cuomo C."/>
            <person name="Devon K."/>
            <person name="Jaffe D."/>
            <person name="Butler J."/>
            <person name="Alvarez P."/>
            <person name="Gnerre S."/>
            <person name="Grabherr M."/>
            <person name="Kleber M."/>
            <person name="Mauceli E."/>
            <person name="Brockman W."/>
            <person name="Young S."/>
            <person name="LaButti K."/>
            <person name="Sykes S."/>
            <person name="DeCaprio D."/>
            <person name="Crawford M."/>
            <person name="Koehrsen M."/>
            <person name="Engels R."/>
            <person name="Montgomery P."/>
            <person name="Pearson M."/>
            <person name="Howarth C."/>
            <person name="Larson L."/>
            <person name="White J."/>
            <person name="O'Leary S."/>
            <person name="Kodira C."/>
            <person name="Zeng Q."/>
            <person name="Yandava C."/>
            <person name="Alvarado L."/>
            <person name="Longcore J."/>
            <person name="James T."/>
        </authorList>
    </citation>
    <scope>NUCLEOTIDE SEQUENCE [LARGE SCALE GENOMIC DNA]</scope>
    <source>
        <strain evidence="2 3">JEL423</strain>
    </source>
</reference>
<evidence type="ECO:0000313" key="2">
    <source>
        <dbReference type="EMBL" id="OAJ43250.1"/>
    </source>
</evidence>
<dbReference type="EMBL" id="DS022309">
    <property type="protein sequence ID" value="OAJ43250.1"/>
    <property type="molecule type" value="Genomic_DNA"/>
</dbReference>
<dbReference type="VEuPathDB" id="FungiDB:BDEG_26622"/>
<protein>
    <submittedName>
        <fullName evidence="2">Uncharacterized protein</fullName>
    </submittedName>
</protein>
<keyword evidence="1" id="KW-0175">Coiled coil</keyword>
<evidence type="ECO:0000313" key="3">
    <source>
        <dbReference type="Proteomes" id="UP000077115"/>
    </source>
</evidence>